<comment type="caution">
    <text evidence="3">The sequence shown here is derived from an EMBL/GenBank/DDBJ whole genome shotgun (WGS) entry which is preliminary data.</text>
</comment>
<feature type="transmembrane region" description="Helical" evidence="2">
    <location>
        <begin position="150"/>
        <end position="170"/>
    </location>
</feature>
<keyword evidence="2" id="KW-0472">Membrane</keyword>
<organism evidence="3 4">
    <name type="scientific">Ruficoccus amylovorans</name>
    <dbReference type="NCBI Taxonomy" id="1804625"/>
    <lineage>
        <taxon>Bacteria</taxon>
        <taxon>Pseudomonadati</taxon>
        <taxon>Verrucomicrobiota</taxon>
        <taxon>Opitutia</taxon>
        <taxon>Puniceicoccales</taxon>
        <taxon>Cerasicoccaceae</taxon>
        <taxon>Ruficoccus</taxon>
    </lineage>
</organism>
<feature type="transmembrane region" description="Helical" evidence="2">
    <location>
        <begin position="117"/>
        <end position="141"/>
    </location>
</feature>
<dbReference type="AlphaFoldDB" id="A0A842HI95"/>
<proteinExistence type="predicted"/>
<protein>
    <recommendedName>
        <fullName evidence="5">DUF4234 domain-containing protein</fullName>
    </recommendedName>
</protein>
<dbReference type="RefSeq" id="WP_185676239.1">
    <property type="nucleotide sequence ID" value="NZ_JACHVB010000035.1"/>
</dbReference>
<evidence type="ECO:0000256" key="1">
    <source>
        <dbReference type="SAM" id="MobiDB-lite"/>
    </source>
</evidence>
<gene>
    <name evidence="3" type="ORF">H5P28_13530</name>
</gene>
<keyword evidence="2" id="KW-0812">Transmembrane</keyword>
<dbReference type="Proteomes" id="UP000546464">
    <property type="component" value="Unassembled WGS sequence"/>
</dbReference>
<feature type="region of interest" description="Disordered" evidence="1">
    <location>
        <begin position="1"/>
        <end position="34"/>
    </location>
</feature>
<dbReference type="EMBL" id="JACHVB010000035">
    <property type="protein sequence ID" value="MBC2595284.1"/>
    <property type="molecule type" value="Genomic_DNA"/>
</dbReference>
<feature type="transmembrane region" description="Helical" evidence="2">
    <location>
        <begin position="79"/>
        <end position="105"/>
    </location>
</feature>
<accession>A0A842HI95</accession>
<feature type="compositionally biased region" description="Polar residues" evidence="1">
    <location>
        <begin position="1"/>
        <end position="22"/>
    </location>
</feature>
<keyword evidence="2" id="KW-1133">Transmembrane helix</keyword>
<feature type="transmembrane region" description="Helical" evidence="2">
    <location>
        <begin position="45"/>
        <end position="67"/>
    </location>
</feature>
<reference evidence="3 4" key="1">
    <citation type="submission" date="2020-07" db="EMBL/GenBank/DDBJ databases">
        <authorList>
            <person name="Feng X."/>
        </authorList>
    </citation>
    <scope>NUCLEOTIDE SEQUENCE [LARGE SCALE GENOMIC DNA]</scope>
    <source>
        <strain evidence="3 4">JCM31066</strain>
    </source>
</reference>
<evidence type="ECO:0008006" key="5">
    <source>
        <dbReference type="Google" id="ProtNLM"/>
    </source>
</evidence>
<keyword evidence="4" id="KW-1185">Reference proteome</keyword>
<sequence>MTTPSAHDNAALTRNTPGQATSDHADSGAPLPHPAIPDIPRRPPALHWLFVPATFTCYGYVWAFLIMRDVNRLGGERPIPVRGLIALFCPLYLLYLGALGLGIFWVRQSTESRIDLLPGWLLPTGLVLGLLSLATVCYGLVRAARQLHALGLKSAPGATLTVTTTILYMLSLPLLQDRLNKISKSLSEG</sequence>
<name>A0A842HI95_9BACT</name>
<evidence type="ECO:0000313" key="4">
    <source>
        <dbReference type="Proteomes" id="UP000546464"/>
    </source>
</evidence>
<evidence type="ECO:0000256" key="2">
    <source>
        <dbReference type="SAM" id="Phobius"/>
    </source>
</evidence>
<evidence type="ECO:0000313" key="3">
    <source>
        <dbReference type="EMBL" id="MBC2595284.1"/>
    </source>
</evidence>